<sequence length="203" mass="22346">MVCRHAGAGVPAALSYSREPVHCGGDGYDPWPYDYAIAGLQWLALSPAALVTALPPPFPTIPFEFGGCVLVSTSMHAWLGVCRSCISPGRCWDEFCLPSEDLPGIKEGFTAIHDMLQTLWPEGDDTTLRTALLANAPLDWVKTLAECRKQATAMLQAIGWYEIENQPLLDLDTLFNEFSYGLYDDAKAGLIAWDTDWFAIWTA</sequence>
<proteinExistence type="predicted"/>
<protein>
    <submittedName>
        <fullName evidence="1">Uncharacterized protein</fullName>
    </submittedName>
</protein>
<gene>
    <name evidence="1" type="ORF">SAMN02745857_03581</name>
</gene>
<keyword evidence="2" id="KW-1185">Reference proteome</keyword>
<accession>A0A1W1XYP2</accession>
<dbReference type="STRING" id="1121001.SAMN02745857_03581"/>
<dbReference type="AlphaFoldDB" id="A0A1W1XYP2"/>
<organism evidence="1 2">
    <name type="scientific">Andreprevotia lacus DSM 23236</name>
    <dbReference type="NCBI Taxonomy" id="1121001"/>
    <lineage>
        <taxon>Bacteria</taxon>
        <taxon>Pseudomonadati</taxon>
        <taxon>Pseudomonadota</taxon>
        <taxon>Betaproteobacteria</taxon>
        <taxon>Neisseriales</taxon>
        <taxon>Chitinibacteraceae</taxon>
        <taxon>Andreprevotia</taxon>
    </lineage>
</organism>
<evidence type="ECO:0000313" key="2">
    <source>
        <dbReference type="Proteomes" id="UP000192761"/>
    </source>
</evidence>
<reference evidence="1 2" key="1">
    <citation type="submission" date="2017-04" db="EMBL/GenBank/DDBJ databases">
        <authorList>
            <person name="Afonso C.L."/>
            <person name="Miller P.J."/>
            <person name="Scott M.A."/>
            <person name="Spackman E."/>
            <person name="Goraichik I."/>
            <person name="Dimitrov K.M."/>
            <person name="Suarez D.L."/>
            <person name="Swayne D.E."/>
        </authorList>
    </citation>
    <scope>NUCLEOTIDE SEQUENCE [LARGE SCALE GENOMIC DNA]</scope>
    <source>
        <strain evidence="1 2">DSM 23236</strain>
    </source>
</reference>
<dbReference type="Proteomes" id="UP000192761">
    <property type="component" value="Unassembled WGS sequence"/>
</dbReference>
<name>A0A1W1XYP2_9NEIS</name>
<dbReference type="EMBL" id="FWXD01000029">
    <property type="protein sequence ID" value="SMC29079.1"/>
    <property type="molecule type" value="Genomic_DNA"/>
</dbReference>
<evidence type="ECO:0000313" key="1">
    <source>
        <dbReference type="EMBL" id="SMC29079.1"/>
    </source>
</evidence>